<dbReference type="Gene3D" id="3.40.50.880">
    <property type="match status" value="1"/>
</dbReference>
<dbReference type="Proteomes" id="UP000436006">
    <property type="component" value="Unassembled WGS sequence"/>
</dbReference>
<sequence length="349" mass="38356">MLILGYMINNVVVWLVKLAGLVYLIRSFLIPKPINSAVMPKLSYTSWIVGDSSDVIRQPLGGVVLAGGSTDVDAAMRWFLRRSGGGDVLILRASGKDGYNDYLYKTLGESVNSVETILLDKRELASNAEIIRKIRQAEAIFFAGGDQANYVNFWQGTPVADALNERIREGAVMGGTSAGCGILGQTYFSALEGSVTSEEALTNPYDKRVAMRRDDFLKQPLLVNTITDMHYSARNRQGRHIVFMARAATDWAIRPRGIGVDEKTAVCVTPDGNVTVFGQGNAYFLQATRKKPETCQKNQPLTWNRKGKAVYVTILAGSLEGAPGFNLTSFRSTAKAKTEYWYVEAGMKK</sequence>
<dbReference type="PANTHER" id="PTHR36175:SF1">
    <property type="entry name" value="CYANOPHYCINASE"/>
    <property type="match status" value="1"/>
</dbReference>
<dbReference type="GO" id="GO:0008236">
    <property type="term" value="F:serine-type peptidase activity"/>
    <property type="evidence" value="ECO:0007669"/>
    <property type="project" value="UniProtKB-KW"/>
</dbReference>
<evidence type="ECO:0000256" key="3">
    <source>
        <dbReference type="ARBA" id="ARBA00022801"/>
    </source>
</evidence>
<dbReference type="EMBL" id="WPIN01000006">
    <property type="protein sequence ID" value="MVM31856.1"/>
    <property type="molecule type" value="Genomic_DNA"/>
</dbReference>
<accession>A0A7K1SE37</accession>
<evidence type="ECO:0000256" key="2">
    <source>
        <dbReference type="ARBA" id="ARBA00022670"/>
    </source>
</evidence>
<dbReference type="AlphaFoldDB" id="A0A7K1SE37"/>
<dbReference type="GO" id="GO:0006508">
    <property type="term" value="P:proteolysis"/>
    <property type="evidence" value="ECO:0007669"/>
    <property type="project" value="UniProtKB-KW"/>
</dbReference>
<evidence type="ECO:0000313" key="7">
    <source>
        <dbReference type="Proteomes" id="UP000436006"/>
    </source>
</evidence>
<proteinExistence type="inferred from homology"/>
<dbReference type="PANTHER" id="PTHR36175">
    <property type="entry name" value="CYANOPHYCINASE"/>
    <property type="match status" value="1"/>
</dbReference>
<comment type="caution">
    <text evidence="6">The sequence shown here is derived from an EMBL/GenBank/DDBJ whole genome shotgun (WGS) entry which is preliminary data.</text>
</comment>
<reference evidence="6 7" key="1">
    <citation type="submission" date="2019-12" db="EMBL/GenBank/DDBJ databases">
        <title>Spirosoma sp. HMF4905 genome sequencing and assembly.</title>
        <authorList>
            <person name="Kang H."/>
            <person name="Cha I."/>
            <person name="Kim H."/>
            <person name="Joh K."/>
        </authorList>
    </citation>
    <scope>NUCLEOTIDE SEQUENCE [LARGE SCALE GENOMIC DNA]</scope>
    <source>
        <strain evidence="6 7">HMF4905</strain>
    </source>
</reference>
<dbReference type="Pfam" id="PF03575">
    <property type="entry name" value="Peptidase_S51"/>
    <property type="match status" value="1"/>
</dbReference>
<keyword evidence="5" id="KW-0472">Membrane</keyword>
<evidence type="ECO:0000256" key="5">
    <source>
        <dbReference type="SAM" id="Phobius"/>
    </source>
</evidence>
<evidence type="ECO:0000256" key="1">
    <source>
        <dbReference type="ARBA" id="ARBA00006534"/>
    </source>
</evidence>
<evidence type="ECO:0000313" key="6">
    <source>
        <dbReference type="EMBL" id="MVM31856.1"/>
    </source>
</evidence>
<protein>
    <submittedName>
        <fullName evidence="6">Cyanophycinase</fullName>
    </submittedName>
</protein>
<keyword evidence="3" id="KW-0378">Hydrolase</keyword>
<keyword evidence="7" id="KW-1185">Reference proteome</keyword>
<feature type="transmembrane region" description="Helical" evidence="5">
    <location>
        <begin position="6"/>
        <end position="25"/>
    </location>
</feature>
<dbReference type="InterPro" id="IPR005320">
    <property type="entry name" value="Peptidase_S51"/>
</dbReference>
<dbReference type="SUPFAM" id="SSF52317">
    <property type="entry name" value="Class I glutamine amidotransferase-like"/>
    <property type="match status" value="1"/>
</dbReference>
<dbReference type="CDD" id="cd03145">
    <property type="entry name" value="GAT1_cyanophycinase"/>
    <property type="match status" value="1"/>
</dbReference>
<evidence type="ECO:0000256" key="4">
    <source>
        <dbReference type="ARBA" id="ARBA00022825"/>
    </source>
</evidence>
<keyword evidence="2" id="KW-0645">Protease</keyword>
<keyword evidence="5" id="KW-0812">Transmembrane</keyword>
<comment type="similarity">
    <text evidence="1">Belongs to the peptidase S51 family.</text>
</comment>
<name>A0A7K1SE37_9BACT</name>
<keyword evidence="4" id="KW-0720">Serine protease</keyword>
<organism evidence="6 7">
    <name type="scientific">Spirosoma arboris</name>
    <dbReference type="NCBI Taxonomy" id="2682092"/>
    <lineage>
        <taxon>Bacteria</taxon>
        <taxon>Pseudomonadati</taxon>
        <taxon>Bacteroidota</taxon>
        <taxon>Cytophagia</taxon>
        <taxon>Cytophagales</taxon>
        <taxon>Cytophagaceae</taxon>
        <taxon>Spirosoma</taxon>
    </lineage>
</organism>
<gene>
    <name evidence="6" type="ORF">GO755_17540</name>
</gene>
<keyword evidence="5" id="KW-1133">Transmembrane helix</keyword>
<dbReference type="InterPro" id="IPR029062">
    <property type="entry name" value="Class_I_gatase-like"/>
</dbReference>